<protein>
    <submittedName>
        <fullName evidence="7">RNA polymerase sigma factor</fullName>
    </submittedName>
</protein>
<feature type="domain" description="RNA polymerase sigma-70 region 2" evidence="6">
    <location>
        <begin position="38"/>
        <end position="104"/>
    </location>
</feature>
<dbReference type="GO" id="GO:0016987">
    <property type="term" value="F:sigma factor activity"/>
    <property type="evidence" value="ECO:0007669"/>
    <property type="project" value="UniProtKB-KW"/>
</dbReference>
<keyword evidence="4" id="KW-0804">Transcription</keyword>
<feature type="compositionally biased region" description="Polar residues" evidence="5">
    <location>
        <begin position="1"/>
        <end position="14"/>
    </location>
</feature>
<feature type="region of interest" description="Disordered" evidence="5">
    <location>
        <begin position="1"/>
        <end position="23"/>
    </location>
</feature>
<sequence>MKTHTTNTQKTLNAPQEAAQSGLEANSEQAWLAVAETMPAVAPVIRSMLAPAGLVADAEDIAQEAIISAVRSIHRWNPAGGPLVSWVTAIGKRRAIDHLRRASRQATTAVVFAGQAGEDETVTVIDVPEASFEDELLDRDEAWGLVKAVLGQVKVVLRNDEILRRAVVVLADCDGEIAEASRRLGISAPVAREARRQVVRMAIVVHQAQRLHRQRVTEVRIDAALDCLPDEAGSWPRLVLEAIARHGNLRTFGPADLVGATGWGMSTCRQRFEDVSWLLSVINAIALHGEIATVPATPRTASVAI</sequence>
<comment type="caution">
    <text evidence="7">The sequence shown here is derived from an EMBL/GenBank/DDBJ whole genome shotgun (WGS) entry which is preliminary data.</text>
</comment>
<organism evidence="7 8">
    <name type="scientific">Kocuria soli</name>
    <dbReference type="NCBI Taxonomy" id="2485125"/>
    <lineage>
        <taxon>Bacteria</taxon>
        <taxon>Bacillati</taxon>
        <taxon>Actinomycetota</taxon>
        <taxon>Actinomycetes</taxon>
        <taxon>Micrococcales</taxon>
        <taxon>Micrococcaceae</taxon>
        <taxon>Kocuria</taxon>
    </lineage>
</organism>
<evidence type="ECO:0000256" key="2">
    <source>
        <dbReference type="ARBA" id="ARBA00023082"/>
    </source>
</evidence>
<evidence type="ECO:0000256" key="3">
    <source>
        <dbReference type="ARBA" id="ARBA00023125"/>
    </source>
</evidence>
<evidence type="ECO:0000313" key="8">
    <source>
        <dbReference type="Proteomes" id="UP000270616"/>
    </source>
</evidence>
<keyword evidence="2" id="KW-0731">Sigma factor</keyword>
<dbReference type="EMBL" id="RKMF01000010">
    <property type="protein sequence ID" value="ROZ62774.1"/>
    <property type="molecule type" value="Genomic_DNA"/>
</dbReference>
<dbReference type="Proteomes" id="UP000270616">
    <property type="component" value="Unassembled WGS sequence"/>
</dbReference>
<dbReference type="GO" id="GO:0006352">
    <property type="term" value="P:DNA-templated transcription initiation"/>
    <property type="evidence" value="ECO:0007669"/>
    <property type="project" value="InterPro"/>
</dbReference>
<dbReference type="OrthoDB" id="5243766at2"/>
<name>A0A3N3ZP67_9MICC</name>
<dbReference type="Gene3D" id="1.10.1740.10">
    <property type="match status" value="1"/>
</dbReference>
<dbReference type="InterPro" id="IPR039425">
    <property type="entry name" value="RNA_pol_sigma-70-like"/>
</dbReference>
<evidence type="ECO:0000256" key="1">
    <source>
        <dbReference type="ARBA" id="ARBA00023015"/>
    </source>
</evidence>
<evidence type="ECO:0000313" key="7">
    <source>
        <dbReference type="EMBL" id="ROZ62774.1"/>
    </source>
</evidence>
<gene>
    <name evidence="7" type="ORF">EDL96_08290</name>
</gene>
<proteinExistence type="predicted"/>
<dbReference type="RefSeq" id="WP_123825331.1">
    <property type="nucleotide sequence ID" value="NZ_RKMF01000010.1"/>
</dbReference>
<keyword evidence="3" id="KW-0238">DNA-binding</keyword>
<keyword evidence="1" id="KW-0805">Transcription regulation</keyword>
<dbReference type="PANTHER" id="PTHR43133:SF8">
    <property type="entry name" value="RNA POLYMERASE SIGMA FACTOR HI_1459-RELATED"/>
    <property type="match status" value="1"/>
</dbReference>
<dbReference type="GO" id="GO:0003677">
    <property type="term" value="F:DNA binding"/>
    <property type="evidence" value="ECO:0007669"/>
    <property type="project" value="UniProtKB-KW"/>
</dbReference>
<evidence type="ECO:0000256" key="4">
    <source>
        <dbReference type="ARBA" id="ARBA00023163"/>
    </source>
</evidence>
<dbReference type="InterPro" id="IPR007627">
    <property type="entry name" value="RNA_pol_sigma70_r2"/>
</dbReference>
<evidence type="ECO:0000259" key="6">
    <source>
        <dbReference type="Pfam" id="PF04542"/>
    </source>
</evidence>
<evidence type="ECO:0000256" key="5">
    <source>
        <dbReference type="SAM" id="MobiDB-lite"/>
    </source>
</evidence>
<dbReference type="PANTHER" id="PTHR43133">
    <property type="entry name" value="RNA POLYMERASE ECF-TYPE SIGMA FACTO"/>
    <property type="match status" value="1"/>
</dbReference>
<keyword evidence="8" id="KW-1185">Reference proteome</keyword>
<accession>A0A3N3ZP67</accession>
<dbReference type="AlphaFoldDB" id="A0A3N3ZP67"/>
<reference evidence="7 8" key="1">
    <citation type="submission" date="2018-10" db="EMBL/GenBank/DDBJ databases">
        <title>Kocuria sp. M5W7-7, whole genome shotgun sequence.</title>
        <authorList>
            <person name="Tuo L."/>
        </authorList>
    </citation>
    <scope>NUCLEOTIDE SEQUENCE [LARGE SCALE GENOMIC DNA]</scope>
    <source>
        <strain evidence="7 8">M5W7-7</strain>
    </source>
</reference>
<dbReference type="InterPro" id="IPR013325">
    <property type="entry name" value="RNA_pol_sigma_r2"/>
</dbReference>
<dbReference type="SUPFAM" id="SSF88946">
    <property type="entry name" value="Sigma2 domain of RNA polymerase sigma factors"/>
    <property type="match status" value="1"/>
</dbReference>
<dbReference type="Pfam" id="PF04542">
    <property type="entry name" value="Sigma70_r2"/>
    <property type="match status" value="1"/>
</dbReference>